<dbReference type="InterPro" id="IPR050270">
    <property type="entry name" value="DegV_domain_contain"/>
</dbReference>
<dbReference type="Pfam" id="PF02645">
    <property type="entry name" value="DegV"/>
    <property type="match status" value="1"/>
</dbReference>
<dbReference type="GO" id="GO:0008289">
    <property type="term" value="F:lipid binding"/>
    <property type="evidence" value="ECO:0007669"/>
    <property type="project" value="UniProtKB-KW"/>
</dbReference>
<dbReference type="AlphaFoldDB" id="A0A931N429"/>
<keyword evidence="1" id="KW-0446">Lipid-binding</keyword>
<keyword evidence="3" id="KW-1185">Reference proteome</keyword>
<dbReference type="EMBL" id="JADMLG010000004">
    <property type="protein sequence ID" value="MBH0777188.1"/>
    <property type="molecule type" value="Genomic_DNA"/>
</dbReference>
<dbReference type="Gene3D" id="3.40.50.10170">
    <property type="match status" value="1"/>
</dbReference>
<reference evidence="2" key="1">
    <citation type="submission" date="2020-11" db="EMBL/GenBank/DDBJ databases">
        <title>Nocardia NEAU-351.nov., a novel actinomycete isolated from the cow dung.</title>
        <authorList>
            <person name="Zhang X."/>
        </authorList>
    </citation>
    <scope>NUCLEOTIDE SEQUENCE</scope>
    <source>
        <strain evidence="2">NEAU-351</strain>
    </source>
</reference>
<evidence type="ECO:0000256" key="1">
    <source>
        <dbReference type="ARBA" id="ARBA00023121"/>
    </source>
</evidence>
<dbReference type="SUPFAM" id="SSF82549">
    <property type="entry name" value="DAK1/DegV-like"/>
    <property type="match status" value="1"/>
</dbReference>
<evidence type="ECO:0000313" key="2">
    <source>
        <dbReference type="EMBL" id="MBH0777188.1"/>
    </source>
</evidence>
<name>A0A931N429_9NOCA</name>
<dbReference type="InterPro" id="IPR043168">
    <property type="entry name" value="DegV_C"/>
</dbReference>
<evidence type="ECO:0000313" key="3">
    <source>
        <dbReference type="Proteomes" id="UP000655751"/>
    </source>
</evidence>
<organism evidence="2 3">
    <name type="scientific">Nocardia bovistercoris</name>
    <dbReference type="NCBI Taxonomy" id="2785916"/>
    <lineage>
        <taxon>Bacteria</taxon>
        <taxon>Bacillati</taxon>
        <taxon>Actinomycetota</taxon>
        <taxon>Actinomycetes</taxon>
        <taxon>Mycobacteriales</taxon>
        <taxon>Nocardiaceae</taxon>
        <taxon>Nocardia</taxon>
    </lineage>
</organism>
<dbReference type="PANTHER" id="PTHR33434:SF2">
    <property type="entry name" value="FATTY ACID-BINDING PROTEIN TM_1468"/>
    <property type="match status" value="1"/>
</dbReference>
<protein>
    <submittedName>
        <fullName evidence="2">DegV family protein</fullName>
    </submittedName>
</protein>
<dbReference type="Proteomes" id="UP000655751">
    <property type="component" value="Unassembled WGS sequence"/>
</dbReference>
<accession>A0A931N429</accession>
<dbReference type="Gene3D" id="3.30.1180.10">
    <property type="match status" value="1"/>
</dbReference>
<sequence>MAVVVVTDSSSSLPAELTAEWGIVVAPLHVLVGDRTVREGVDPIEIDYSADTVSTSAASPGELREVYEQALERSRGDGVVAVHLSRQLSATWEAGVQAVRDMDAADRVRVVDSLGAGLATGLPTLAAARRARAGAALDAVYEAAVTAARRARTFILVNRTEQLRKGGRLSSAAVFFGSELVTKPLLQIVEGRLELREKVRTRSKAYGRLVAAAVEAAGTDGAAVAVQHLGAPEAADIVSGQLREQLPDIRELIVAEFGPALGVHLGVGAVGVLVVPGGCDLPTDGAG</sequence>
<dbReference type="RefSeq" id="WP_196149498.1">
    <property type="nucleotide sequence ID" value="NZ_JADMLG010000004.1"/>
</dbReference>
<dbReference type="PANTHER" id="PTHR33434">
    <property type="entry name" value="DEGV DOMAIN-CONTAINING PROTEIN DR_1986-RELATED"/>
    <property type="match status" value="1"/>
</dbReference>
<dbReference type="NCBIfam" id="TIGR00762">
    <property type="entry name" value="DegV"/>
    <property type="match status" value="1"/>
</dbReference>
<gene>
    <name evidence="2" type="ORF">IT779_12940</name>
</gene>
<proteinExistence type="predicted"/>
<comment type="caution">
    <text evidence="2">The sequence shown here is derived from an EMBL/GenBank/DDBJ whole genome shotgun (WGS) entry which is preliminary data.</text>
</comment>
<dbReference type="InterPro" id="IPR003797">
    <property type="entry name" value="DegV"/>
</dbReference>
<dbReference type="PROSITE" id="PS51482">
    <property type="entry name" value="DEGV"/>
    <property type="match status" value="1"/>
</dbReference>